<keyword evidence="3" id="KW-1185">Reference proteome</keyword>
<reference evidence="1 3" key="1">
    <citation type="journal article" date="2009" name="PLoS Biol.">
        <title>Lineage-specific biology revealed by a finished genome assembly of the mouse.</title>
        <authorList>
            <consortium name="Mouse Genome Sequencing Consortium"/>
            <person name="Church D.M."/>
            <person name="Goodstadt L."/>
            <person name="Hillier L.W."/>
            <person name="Zody M.C."/>
            <person name="Goldstein S."/>
            <person name="She X."/>
            <person name="Bult C.J."/>
            <person name="Agarwala R."/>
            <person name="Cherry J.L."/>
            <person name="DiCuccio M."/>
            <person name="Hlavina W."/>
            <person name="Kapustin Y."/>
            <person name="Meric P."/>
            <person name="Maglott D."/>
            <person name="Birtle Z."/>
            <person name="Marques A.C."/>
            <person name="Graves T."/>
            <person name="Zhou S."/>
            <person name="Teague B."/>
            <person name="Potamousis K."/>
            <person name="Churas C."/>
            <person name="Place M."/>
            <person name="Herschleb J."/>
            <person name="Runnheim R."/>
            <person name="Forrest D."/>
            <person name="Amos-Landgraf J."/>
            <person name="Schwartz D.C."/>
            <person name="Cheng Z."/>
            <person name="Lindblad-Toh K."/>
            <person name="Eichler E.E."/>
            <person name="Ponting C.P."/>
        </authorList>
    </citation>
    <scope>NUCLEOTIDE SEQUENCE [LARGE SCALE GENOMIC DNA]</scope>
    <source>
        <strain evidence="1 3">C57BL/6J</strain>
    </source>
</reference>
<accession>D6RDC3</accession>
<organism evidence="1 3">
    <name type="scientific">Mus musculus</name>
    <name type="common">Mouse</name>
    <dbReference type="NCBI Taxonomy" id="10090"/>
    <lineage>
        <taxon>Eukaryota</taxon>
        <taxon>Metazoa</taxon>
        <taxon>Chordata</taxon>
        <taxon>Craniata</taxon>
        <taxon>Vertebrata</taxon>
        <taxon>Euteleostomi</taxon>
        <taxon>Mammalia</taxon>
        <taxon>Eutheria</taxon>
        <taxon>Euarchontoglires</taxon>
        <taxon>Glires</taxon>
        <taxon>Rodentia</taxon>
        <taxon>Myomorpha</taxon>
        <taxon>Muroidea</taxon>
        <taxon>Muridae</taxon>
        <taxon>Murinae</taxon>
        <taxon>Mus</taxon>
        <taxon>Mus</taxon>
    </lineage>
</organism>
<gene>
    <name evidence="1 2" type="primary">Uqcc1</name>
    <name evidence="2" type="synonym">Uqcc</name>
</gene>
<reference evidence="1" key="3">
    <citation type="submission" date="2025-08" db="UniProtKB">
        <authorList>
            <consortium name="Ensembl"/>
        </authorList>
    </citation>
    <scope>IDENTIFICATION</scope>
    <source>
        <strain evidence="1">C57BL/6J</strain>
    </source>
</reference>
<sequence>MALLVRVLRNQTSISQWVPVCSQLVSVSPTQRQWSSTSQGVRCPIHSTPGFS</sequence>
<dbReference type="VEuPathDB" id="HostDB:ENSMUSG00000005882"/>
<dbReference type="AGR" id="MGI:1929472"/>
<evidence type="ECO:0000313" key="3">
    <source>
        <dbReference type="Proteomes" id="UP000000589"/>
    </source>
</evidence>
<reference evidence="1" key="4">
    <citation type="submission" date="2025-09" db="UniProtKB">
        <authorList>
            <consortium name="Ensembl"/>
        </authorList>
    </citation>
    <scope>IDENTIFICATION</scope>
    <source>
        <strain evidence="1">C57BL/6J</strain>
    </source>
</reference>
<dbReference type="Proteomes" id="UP000000589">
    <property type="component" value="Chromosome 2"/>
</dbReference>
<name>D6RDC3_MOUSE</name>
<dbReference type="ExpressionAtlas" id="D6RDC3">
    <property type="expression patterns" value="baseline and differential"/>
</dbReference>
<dbReference type="Bgee" id="ENSMUSG00000005882">
    <property type="expression patterns" value="Expressed in hindlimb stylopod muscle and 276 other cell types or tissues"/>
</dbReference>
<dbReference type="AlphaFoldDB" id="D6RDC3"/>
<dbReference type="Antibodypedia" id="26044">
    <property type="antibodies" value="37 antibodies from 13 providers"/>
</dbReference>
<reference evidence="1 3" key="2">
    <citation type="journal article" date="2011" name="PLoS Biol.">
        <title>Modernizing reference genome assemblies.</title>
        <authorList>
            <person name="Church D.M."/>
            <person name="Schneider V.A."/>
            <person name="Graves T."/>
            <person name="Auger K."/>
            <person name="Cunningham F."/>
            <person name="Bouk N."/>
            <person name="Chen H.C."/>
            <person name="Agarwala R."/>
            <person name="McLaren W.M."/>
            <person name="Ritchie G.R."/>
            <person name="Albracht D."/>
            <person name="Kremitzki M."/>
            <person name="Rock S."/>
            <person name="Kotkiewicz H."/>
            <person name="Kremitzki C."/>
            <person name="Wollam A."/>
            <person name="Trani L."/>
            <person name="Fulton L."/>
            <person name="Fulton R."/>
            <person name="Matthews L."/>
            <person name="Whitehead S."/>
            <person name="Chow W."/>
            <person name="Torrance J."/>
            <person name="Dunn M."/>
            <person name="Harden G."/>
            <person name="Threadgold G."/>
            <person name="Wood J."/>
            <person name="Collins J."/>
            <person name="Heath P."/>
            <person name="Griffiths G."/>
            <person name="Pelan S."/>
            <person name="Grafham D."/>
            <person name="Eichler E.E."/>
            <person name="Weinstock G."/>
            <person name="Mardis E.R."/>
            <person name="Wilson R.K."/>
            <person name="Howe K."/>
            <person name="Flicek P."/>
            <person name="Hubbard T."/>
        </authorList>
    </citation>
    <scope>NUCLEOTIDE SEQUENCE [LARGE SCALE GENOMIC DNA]</scope>
    <source>
        <strain evidence="1 3">C57BL/6J</strain>
    </source>
</reference>
<dbReference type="GeneTree" id="ENSGT00390000018118"/>
<proteinExistence type="predicted"/>
<dbReference type="Ensembl" id="ENSMUST00000151078.8">
    <property type="protein sequence ID" value="ENSMUSP00000123111.2"/>
    <property type="gene ID" value="ENSMUSG00000005882.19"/>
</dbReference>
<evidence type="ECO:0000313" key="1">
    <source>
        <dbReference type="Ensembl" id="ENSMUSP00000123111.2"/>
    </source>
</evidence>
<dbReference type="MGI" id="MGI:1929472">
    <property type="gene designation" value="Uqcc1"/>
</dbReference>
<protein>
    <submittedName>
        <fullName evidence="1">Ubiquinol-cytochrome c reductase complex assembly factor 1</fullName>
    </submittedName>
</protein>
<evidence type="ECO:0000313" key="2">
    <source>
        <dbReference type="MGI" id="MGI:1929472"/>
    </source>
</evidence>
<dbReference type="HOGENOM" id="CLU_3142605_0_0_1"/>